<dbReference type="SMART" id="SM00052">
    <property type="entry name" value="EAL"/>
    <property type="match status" value="1"/>
</dbReference>
<dbReference type="InterPro" id="IPR035919">
    <property type="entry name" value="EAL_sf"/>
</dbReference>
<dbReference type="Pfam" id="PF00563">
    <property type="entry name" value="EAL"/>
    <property type="match status" value="1"/>
</dbReference>
<organism evidence="2 3">
    <name type="scientific">Stutzerimonas stutzeri</name>
    <name type="common">Pseudomonas stutzeri</name>
    <dbReference type="NCBI Taxonomy" id="316"/>
    <lineage>
        <taxon>Bacteria</taxon>
        <taxon>Pseudomonadati</taxon>
        <taxon>Pseudomonadota</taxon>
        <taxon>Gammaproteobacteria</taxon>
        <taxon>Pseudomonadales</taxon>
        <taxon>Pseudomonadaceae</taxon>
        <taxon>Stutzerimonas</taxon>
    </lineage>
</organism>
<name>A0ABD4XVP7_STUST</name>
<sequence>MNSMANLWLPAFSMPGSGGRAALVDFRRRVPESLRGWSVACIDLSNFRLLNKLLGPEGGDLILQVVGATLRDDGRHHWFHISGDVWIGVCERRDPRLMERQFNELRLKLRENVGAALSKPIRIDAVFGLASCQELSHAIDRAEGACRQAKLAGRRLQVVDSVKDDWEATDLIDRFITGGTLEHLVELYRQRIRYLDGRSHYEILSRIGGESVGAAMMMIEQLGLVRDYDLMLLGMAVKAVPEDAPVHTVNFSSLTACDSGAMLEAVSILRGRHNIAIEITETAEVQNLAQVRRTVEMLAGAGVAVYLDDFGEGAASLGMIDLPWQAVKLSRSVCGEQAPRDVLVAVVKLAKSRGMKVIAECIETKGHMEYLIGCGVDAFQGYYIHRPERFAGEVPGVAAVRG</sequence>
<dbReference type="InterPro" id="IPR029787">
    <property type="entry name" value="Nucleotide_cyclase"/>
</dbReference>
<evidence type="ECO:0000313" key="3">
    <source>
        <dbReference type="Proteomes" id="UP001161139"/>
    </source>
</evidence>
<dbReference type="InterPro" id="IPR043128">
    <property type="entry name" value="Rev_trsase/Diguanyl_cyclase"/>
</dbReference>
<dbReference type="Gene3D" id="3.20.20.450">
    <property type="entry name" value="EAL domain"/>
    <property type="match status" value="1"/>
</dbReference>
<dbReference type="PANTHER" id="PTHR33121">
    <property type="entry name" value="CYCLIC DI-GMP PHOSPHODIESTERASE PDEF"/>
    <property type="match status" value="1"/>
</dbReference>
<feature type="domain" description="EAL" evidence="1">
    <location>
        <begin position="165"/>
        <end position="401"/>
    </location>
</feature>
<proteinExistence type="predicted"/>
<dbReference type="InterPro" id="IPR050706">
    <property type="entry name" value="Cyclic-di-GMP_PDE-like"/>
</dbReference>
<evidence type="ECO:0000259" key="1">
    <source>
        <dbReference type="PROSITE" id="PS50883"/>
    </source>
</evidence>
<dbReference type="InterPro" id="IPR001633">
    <property type="entry name" value="EAL_dom"/>
</dbReference>
<dbReference type="AlphaFoldDB" id="A0ABD4XVP7"/>
<dbReference type="EMBL" id="JAOCDG010000003">
    <property type="protein sequence ID" value="MDH0686920.1"/>
    <property type="molecule type" value="Genomic_DNA"/>
</dbReference>
<dbReference type="CDD" id="cd01948">
    <property type="entry name" value="EAL"/>
    <property type="match status" value="1"/>
</dbReference>
<gene>
    <name evidence="2" type="ORF">N5D09_02325</name>
</gene>
<dbReference type="Gene3D" id="3.30.70.270">
    <property type="match status" value="1"/>
</dbReference>
<protein>
    <submittedName>
        <fullName evidence="2">EAL domain-containing protein</fullName>
    </submittedName>
</protein>
<dbReference type="PROSITE" id="PS50883">
    <property type="entry name" value="EAL"/>
    <property type="match status" value="1"/>
</dbReference>
<dbReference type="SUPFAM" id="SSF55073">
    <property type="entry name" value="Nucleotide cyclase"/>
    <property type="match status" value="1"/>
</dbReference>
<comment type="caution">
    <text evidence="2">The sequence shown here is derived from an EMBL/GenBank/DDBJ whole genome shotgun (WGS) entry which is preliminary data.</text>
</comment>
<dbReference type="RefSeq" id="WP_279648934.1">
    <property type="nucleotide sequence ID" value="NZ_JAOCDG010000003.1"/>
</dbReference>
<evidence type="ECO:0000313" key="2">
    <source>
        <dbReference type="EMBL" id="MDH0686920.1"/>
    </source>
</evidence>
<reference evidence="2" key="1">
    <citation type="submission" date="2022-09" db="EMBL/GenBank/DDBJ databases">
        <title>Intensive care unit water sources are persistently colonized with multi-drug resistant bacteria and are the site of extensive horizontal gene transfer of antibiotic resistance genes.</title>
        <authorList>
            <person name="Diorio-Toth L."/>
        </authorList>
    </citation>
    <scope>NUCLEOTIDE SEQUENCE</scope>
    <source>
        <strain evidence="2">GD03864</strain>
    </source>
</reference>
<dbReference type="Proteomes" id="UP001161139">
    <property type="component" value="Unassembled WGS sequence"/>
</dbReference>
<dbReference type="PANTHER" id="PTHR33121:SF71">
    <property type="entry name" value="OXYGEN SENSOR PROTEIN DOSP"/>
    <property type="match status" value="1"/>
</dbReference>
<accession>A0ABD4XVP7</accession>
<dbReference type="SUPFAM" id="SSF141868">
    <property type="entry name" value="EAL domain-like"/>
    <property type="match status" value="1"/>
</dbReference>